<keyword evidence="3 9" id="KW-1133">Transmembrane helix</keyword>
<dbReference type="PROSITE" id="PS00237">
    <property type="entry name" value="G_PROTEIN_RECEP_F1_1"/>
    <property type="match status" value="1"/>
</dbReference>
<evidence type="ECO:0000256" key="5">
    <source>
        <dbReference type="ARBA" id="ARBA00023136"/>
    </source>
</evidence>
<evidence type="ECO:0000256" key="1">
    <source>
        <dbReference type="ARBA" id="ARBA00004141"/>
    </source>
</evidence>
<keyword evidence="4 8" id="KW-0297">G-protein coupled receptor</keyword>
<keyword evidence="2 8" id="KW-0812">Transmembrane</keyword>
<name>A0A3Q4H5X5_NEOBR</name>
<keyword evidence="5 9" id="KW-0472">Membrane</keyword>
<evidence type="ECO:0000256" key="3">
    <source>
        <dbReference type="ARBA" id="ARBA00022989"/>
    </source>
</evidence>
<sequence length="325" mass="36727">MKAVNNSSLHCSGHMKNNKENMFMEIGLIIEILGLPGTIVSLWIFCCCMKSWKPHTLFLFNLVLADFLVLINVPFRIDTHLRGKWVFGWVWCRISLFMLTVNRSASIGFMTAVALDRYFKVVHPHHCISQMTSVQAGWLAGLIWAAVVVRGIPLLTANLFHQASGKCRSFNSYEEDPVPIKLHYIAFVAEFLLPWFLLLFCSAKIVCRLRQRRLGRKLKGRKAIRAVMVIILVFTLCFMPSVITGLAAAYIKGNHPHDCESYTKVTQVFMICIVLTYLNSALDPIVYAFSSSMFRDALKTSICFKKIFRPVTPSRSSSCSSDGLG</sequence>
<feature type="transmembrane region" description="Helical" evidence="9">
    <location>
        <begin position="95"/>
        <end position="115"/>
    </location>
</feature>
<proteinExistence type="inferred from homology"/>
<reference evidence="11" key="1">
    <citation type="submission" date="2025-08" db="UniProtKB">
        <authorList>
            <consortium name="Ensembl"/>
        </authorList>
    </citation>
    <scope>IDENTIFICATION</scope>
</reference>
<dbReference type="InterPro" id="IPR000276">
    <property type="entry name" value="GPCR_Rhodpsn"/>
</dbReference>
<dbReference type="Proteomes" id="UP000261580">
    <property type="component" value="Unassembled WGS sequence"/>
</dbReference>
<evidence type="ECO:0000256" key="6">
    <source>
        <dbReference type="ARBA" id="ARBA00023170"/>
    </source>
</evidence>
<evidence type="ECO:0000256" key="7">
    <source>
        <dbReference type="ARBA" id="ARBA00023224"/>
    </source>
</evidence>
<dbReference type="Ensembl" id="ENSNBRT00000015784.1">
    <property type="protein sequence ID" value="ENSNBRP00000015363.1"/>
    <property type="gene ID" value="ENSNBRG00000011905.1"/>
</dbReference>
<keyword evidence="7 8" id="KW-0807">Transducer</keyword>
<evidence type="ECO:0000313" key="12">
    <source>
        <dbReference type="Proteomes" id="UP000261580"/>
    </source>
</evidence>
<dbReference type="STRING" id="32507.ENSNBRP00000015363"/>
<evidence type="ECO:0000259" key="10">
    <source>
        <dbReference type="PROSITE" id="PS50262"/>
    </source>
</evidence>
<evidence type="ECO:0000256" key="4">
    <source>
        <dbReference type="ARBA" id="ARBA00023040"/>
    </source>
</evidence>
<dbReference type="SUPFAM" id="SSF81321">
    <property type="entry name" value="Family A G protein-coupled receptor-like"/>
    <property type="match status" value="1"/>
</dbReference>
<dbReference type="Pfam" id="PF00001">
    <property type="entry name" value="7tm_1"/>
    <property type="match status" value="1"/>
</dbReference>
<accession>A0A3Q4H5X5</accession>
<evidence type="ECO:0000256" key="2">
    <source>
        <dbReference type="ARBA" id="ARBA00022692"/>
    </source>
</evidence>
<feature type="transmembrane region" description="Helical" evidence="9">
    <location>
        <begin position="268"/>
        <end position="289"/>
    </location>
</feature>
<dbReference type="AlphaFoldDB" id="A0A3Q4H5X5"/>
<comment type="similarity">
    <text evidence="8">Belongs to the G-protein coupled receptor 1 family.</text>
</comment>
<keyword evidence="12" id="KW-1185">Reference proteome</keyword>
<organism evidence="11 12">
    <name type="scientific">Neolamprologus brichardi</name>
    <name type="common">Fairy cichlid</name>
    <name type="synonym">Lamprologus brichardi</name>
    <dbReference type="NCBI Taxonomy" id="32507"/>
    <lineage>
        <taxon>Eukaryota</taxon>
        <taxon>Metazoa</taxon>
        <taxon>Chordata</taxon>
        <taxon>Craniata</taxon>
        <taxon>Vertebrata</taxon>
        <taxon>Euteleostomi</taxon>
        <taxon>Actinopterygii</taxon>
        <taxon>Neopterygii</taxon>
        <taxon>Teleostei</taxon>
        <taxon>Neoteleostei</taxon>
        <taxon>Acanthomorphata</taxon>
        <taxon>Ovalentaria</taxon>
        <taxon>Cichlomorphae</taxon>
        <taxon>Cichliformes</taxon>
        <taxon>Cichlidae</taxon>
        <taxon>African cichlids</taxon>
        <taxon>Pseudocrenilabrinae</taxon>
        <taxon>Lamprologini</taxon>
        <taxon>Neolamprologus</taxon>
    </lineage>
</organism>
<feature type="transmembrane region" description="Helical" evidence="9">
    <location>
        <begin position="136"/>
        <end position="160"/>
    </location>
</feature>
<dbReference type="GO" id="GO:0005886">
    <property type="term" value="C:plasma membrane"/>
    <property type="evidence" value="ECO:0007669"/>
    <property type="project" value="TreeGrafter"/>
</dbReference>
<dbReference type="GO" id="GO:0004930">
    <property type="term" value="F:G protein-coupled receptor activity"/>
    <property type="evidence" value="ECO:0007669"/>
    <property type="project" value="UniProtKB-KW"/>
</dbReference>
<reference evidence="11" key="2">
    <citation type="submission" date="2025-09" db="UniProtKB">
        <authorList>
            <consortium name="Ensembl"/>
        </authorList>
    </citation>
    <scope>IDENTIFICATION</scope>
</reference>
<dbReference type="PANTHER" id="PTHR46048:SF10">
    <property type="entry name" value="HYDROXYCARBOXYLIC ACID RECEPTOR 1-4-RELATED"/>
    <property type="match status" value="1"/>
</dbReference>
<comment type="subcellular location">
    <subcellularLocation>
        <location evidence="1">Membrane</location>
        <topology evidence="1">Multi-pass membrane protein</topology>
    </subcellularLocation>
</comment>
<dbReference type="PRINTS" id="PR00237">
    <property type="entry name" value="GPCRRHODOPSN"/>
</dbReference>
<dbReference type="PROSITE" id="PS50262">
    <property type="entry name" value="G_PROTEIN_RECEP_F1_2"/>
    <property type="match status" value="1"/>
</dbReference>
<evidence type="ECO:0000256" key="8">
    <source>
        <dbReference type="RuleBase" id="RU000688"/>
    </source>
</evidence>
<feature type="transmembrane region" description="Helical" evidence="9">
    <location>
        <begin position="180"/>
        <end position="202"/>
    </location>
</feature>
<evidence type="ECO:0000313" key="11">
    <source>
        <dbReference type="Ensembl" id="ENSNBRP00000015363.1"/>
    </source>
</evidence>
<dbReference type="Gene3D" id="1.20.1070.10">
    <property type="entry name" value="Rhodopsin 7-helix transmembrane proteins"/>
    <property type="match status" value="1"/>
</dbReference>
<dbReference type="InterPro" id="IPR051893">
    <property type="entry name" value="HCARs"/>
</dbReference>
<dbReference type="InterPro" id="IPR017452">
    <property type="entry name" value="GPCR_Rhodpsn_7TM"/>
</dbReference>
<feature type="domain" description="G-protein coupled receptors family 1 profile" evidence="10">
    <location>
        <begin position="37"/>
        <end position="287"/>
    </location>
</feature>
<feature type="transmembrane region" description="Helical" evidence="9">
    <location>
        <begin position="57"/>
        <end position="75"/>
    </location>
</feature>
<keyword evidence="6 8" id="KW-0675">Receptor</keyword>
<dbReference type="OMA" id="EFLLPWF"/>
<protein>
    <submittedName>
        <fullName evidence="11">Hydroxycarboxylic acid receptor 2-like</fullName>
    </submittedName>
</protein>
<dbReference type="GeneTree" id="ENSGT01140000282516"/>
<feature type="transmembrane region" description="Helical" evidence="9">
    <location>
        <begin position="223"/>
        <end position="248"/>
    </location>
</feature>
<evidence type="ECO:0000256" key="9">
    <source>
        <dbReference type="SAM" id="Phobius"/>
    </source>
</evidence>
<dbReference type="PANTHER" id="PTHR46048">
    <property type="entry name" value="HYDROXYCARBOXYLIC ACID RECEPTOR 2"/>
    <property type="match status" value="1"/>
</dbReference>
<feature type="transmembrane region" description="Helical" evidence="9">
    <location>
        <begin position="22"/>
        <end position="45"/>
    </location>
</feature>